<evidence type="ECO:0008006" key="4">
    <source>
        <dbReference type="Google" id="ProtNLM"/>
    </source>
</evidence>
<name>A0A511RM57_9DEIN</name>
<dbReference type="CDD" id="cd02252">
    <property type="entry name" value="nylC_like"/>
    <property type="match status" value="1"/>
</dbReference>
<evidence type="ECO:0000256" key="1">
    <source>
        <dbReference type="ARBA" id="ARBA00007068"/>
    </source>
</evidence>
<organism evidence="2 3">
    <name type="scientific">Oceanithermus desulfurans NBRC 100063</name>
    <dbReference type="NCBI Taxonomy" id="1227550"/>
    <lineage>
        <taxon>Bacteria</taxon>
        <taxon>Thermotogati</taxon>
        <taxon>Deinococcota</taxon>
        <taxon>Deinococci</taxon>
        <taxon>Thermales</taxon>
        <taxon>Thermaceae</taxon>
        <taxon>Oceanithermus</taxon>
    </lineage>
</organism>
<dbReference type="InterPro" id="IPR016117">
    <property type="entry name" value="ArgJ-like_dom_sf"/>
</dbReference>
<dbReference type="RefSeq" id="WP_147148731.1">
    <property type="nucleotide sequence ID" value="NZ_BJXN01000020.1"/>
</dbReference>
<proteinExistence type="inferred from homology"/>
<evidence type="ECO:0000313" key="3">
    <source>
        <dbReference type="Proteomes" id="UP000321827"/>
    </source>
</evidence>
<comment type="caution">
    <text evidence="2">The sequence shown here is derived from an EMBL/GenBank/DDBJ whole genome shotgun (WGS) entry which is preliminary data.</text>
</comment>
<accession>A0A511RM57</accession>
<dbReference type="InterPro" id="IPR005321">
    <property type="entry name" value="Peptidase_S58_DmpA"/>
</dbReference>
<dbReference type="OrthoDB" id="9808347at2"/>
<dbReference type="Gene3D" id="3.60.70.12">
    <property type="entry name" value="L-amino peptidase D-ALA esterase/amidase"/>
    <property type="match status" value="1"/>
</dbReference>
<reference evidence="2 3" key="1">
    <citation type="submission" date="2019-07" db="EMBL/GenBank/DDBJ databases">
        <title>Whole genome shotgun sequence of Oceanithermus desulfurans NBRC 100063.</title>
        <authorList>
            <person name="Hosoyama A."/>
            <person name="Uohara A."/>
            <person name="Ohji S."/>
            <person name="Ichikawa N."/>
        </authorList>
    </citation>
    <scope>NUCLEOTIDE SEQUENCE [LARGE SCALE GENOMIC DNA]</scope>
    <source>
        <strain evidence="2 3">NBRC 100063</strain>
    </source>
</reference>
<dbReference type="Pfam" id="PF03576">
    <property type="entry name" value="Peptidase_S58"/>
    <property type="match status" value="1"/>
</dbReference>
<evidence type="ECO:0000313" key="2">
    <source>
        <dbReference type="EMBL" id="GEM90729.1"/>
    </source>
</evidence>
<dbReference type="SUPFAM" id="SSF56266">
    <property type="entry name" value="DmpA/ArgJ-like"/>
    <property type="match status" value="1"/>
</dbReference>
<dbReference type="PANTHER" id="PTHR36512:SF3">
    <property type="entry name" value="BLR5678 PROTEIN"/>
    <property type="match status" value="1"/>
</dbReference>
<dbReference type="AlphaFoldDB" id="A0A511RM57"/>
<comment type="similarity">
    <text evidence="1">Belongs to the peptidase S58 family.</text>
</comment>
<gene>
    <name evidence="2" type="ORF">ODE01S_21630</name>
</gene>
<dbReference type="GO" id="GO:0004177">
    <property type="term" value="F:aminopeptidase activity"/>
    <property type="evidence" value="ECO:0007669"/>
    <property type="project" value="TreeGrafter"/>
</dbReference>
<sequence>MNATLTAVEGLRVGHWSDPAARTGVTVILCPDEGCVASASFAGPSPGTREAALLAPDKRVERVHALVFTGGSAFGLAAADGVVRFLHERGVGHPTRMGPVPIVPAAVIYDLLVGEPAWPGPREGYAAAAAASADPVTAGAVGVGAGATAGKYRAPVPTGLGSALARWRDLSVGALAVVNPVGDVYAPDGRLLAGHGDREAWMRAEPRPGEHTTLVALATAAPLDKREARMLAGAGQAALGRVIRPSHTPWDGDAVFVLSTGRGAAAPLAALSALVQEAVCAAVTAAAG</sequence>
<dbReference type="EMBL" id="BJXN01000020">
    <property type="protein sequence ID" value="GEM90729.1"/>
    <property type="molecule type" value="Genomic_DNA"/>
</dbReference>
<dbReference type="Proteomes" id="UP000321827">
    <property type="component" value="Unassembled WGS sequence"/>
</dbReference>
<protein>
    <recommendedName>
        <fullName evidence="4">Peptidase S58</fullName>
    </recommendedName>
</protein>
<dbReference type="PANTHER" id="PTHR36512">
    <property type="entry name" value="D-AMINOPEPTIDASE"/>
    <property type="match status" value="1"/>
</dbReference>